<dbReference type="SUPFAM" id="SSF143011">
    <property type="entry name" value="RelE-like"/>
    <property type="match status" value="1"/>
</dbReference>
<organism evidence="1">
    <name type="scientific">Nitrososphaera viennensis</name>
    <dbReference type="NCBI Taxonomy" id="1034015"/>
    <lineage>
        <taxon>Archaea</taxon>
        <taxon>Nitrososphaerota</taxon>
        <taxon>Nitrososphaeria</taxon>
        <taxon>Nitrososphaerales</taxon>
        <taxon>Nitrososphaeraceae</taxon>
        <taxon>Nitrososphaera</taxon>
    </lineage>
</organism>
<gene>
    <name evidence="1" type="ORF">NWT39_08355</name>
</gene>
<dbReference type="RefSeq" id="WP_075054822.1">
    <property type="nucleotide sequence ID" value="NZ_CP103305.1"/>
</dbReference>
<name>A0A977IBG9_9ARCH</name>
<proteinExistence type="predicted"/>
<accession>A0A977IBG9</accession>
<evidence type="ECO:0000313" key="1">
    <source>
        <dbReference type="EMBL" id="UVS67914.1"/>
    </source>
</evidence>
<protein>
    <submittedName>
        <fullName evidence="1">Type II toxin-antitoxin system HigB family toxin</fullName>
    </submittedName>
</protein>
<dbReference type="Proteomes" id="UP001059771">
    <property type="component" value="Chromosome"/>
</dbReference>
<sequence>MARKKFRVFASPDVLDVLKTLSNKDPTKDRLDQVIDEMKQDRNLGDYIKKKPWPDKYTKTDEVTNLYRQEIGGNHRLIYTIRGRKEDKVYQLLDLLTHKEYDRLFGYSTT</sequence>
<dbReference type="AlphaFoldDB" id="A0A977IBG9"/>
<dbReference type="EMBL" id="CP103305">
    <property type="protein sequence ID" value="UVS67914.1"/>
    <property type="molecule type" value="Genomic_DNA"/>
</dbReference>
<dbReference type="InterPro" id="IPR035093">
    <property type="entry name" value="RelE/ParE_toxin_dom_sf"/>
</dbReference>
<reference evidence="1" key="1">
    <citation type="submission" date="2022-08" db="EMBL/GenBank/DDBJ databases">
        <title>Dynamic responses of ammonia-oxidizing microbial communities induced by reactive oxygen species (ROS) in fluctuating redox aquifers.</title>
        <authorList>
            <person name="Wang P."/>
            <person name="Wang H."/>
        </authorList>
    </citation>
    <scope>NUCLEOTIDE SEQUENCE</scope>
    <source>
        <strain evidence="1">PLX03</strain>
    </source>
</reference>
<dbReference type="GeneID" id="74946945"/>